<evidence type="ECO:0000313" key="3">
    <source>
        <dbReference type="EMBL" id="KAF4720847.1"/>
    </source>
</evidence>
<dbReference type="Proteomes" id="UP000553632">
    <property type="component" value="Unassembled WGS sequence"/>
</dbReference>
<dbReference type="PROSITE" id="PS50994">
    <property type="entry name" value="INTEGRASE"/>
    <property type="match status" value="1"/>
</dbReference>
<dbReference type="EMBL" id="JABANM010021664">
    <property type="protein sequence ID" value="KAF4720847.1"/>
    <property type="molecule type" value="Genomic_DNA"/>
</dbReference>
<dbReference type="InterPro" id="IPR036397">
    <property type="entry name" value="RNaseH_sf"/>
</dbReference>
<dbReference type="Gene3D" id="3.30.420.10">
    <property type="entry name" value="Ribonuclease H-like superfamily/Ribonuclease H"/>
    <property type="match status" value="1"/>
</dbReference>
<evidence type="ECO:0000313" key="6">
    <source>
        <dbReference type="Proteomes" id="UP000553632"/>
    </source>
</evidence>
<reference evidence="5 6" key="1">
    <citation type="submission" date="2020-04" db="EMBL/GenBank/DDBJ databases">
        <title>Perkinsus olseni comparative genomics.</title>
        <authorList>
            <person name="Bogema D.R."/>
        </authorList>
    </citation>
    <scope>NUCLEOTIDE SEQUENCE [LARGE SCALE GENOMIC DNA]</scope>
    <source>
        <strain evidence="2">00978-12</strain>
        <strain evidence="3">ATCC PRA-205</strain>
        <strain evidence="4 6">ATCC PRA-207</strain>
    </source>
</reference>
<dbReference type="InterPro" id="IPR001584">
    <property type="entry name" value="Integrase_cat-core"/>
</dbReference>
<name>A0A7J6UFU8_PEROL</name>
<evidence type="ECO:0000313" key="5">
    <source>
        <dbReference type="Proteomes" id="UP000541610"/>
    </source>
</evidence>
<evidence type="ECO:0000313" key="2">
    <source>
        <dbReference type="EMBL" id="KAF4681674.1"/>
    </source>
</evidence>
<sequence length="446" mass="49976">MGREFGINECVAIDWLGGVKDEDEANCGPISSVGLRRVGTASTHPRFALHIYDLLTRSHTFLLAEDKSAGSAQALMEHYCLIRGYPKLILCDADLSFTGRCFTGWCRVMGVRVAHTPPFTPFRRAHIERAHAEVWASVRAMKQEDIGKGTRPRPWYYYLQKIAFALNNAASQDLGGVSPNDLVYTYQTSLPPALQPERPLPSDLLEYVVKNSAPPDYTDDRYNKFVEKFRREFEAAISVYREHLVRALHDNSVRLASRSQRRQRPQPLEVGQLLWIRSPSSFGLGYKTKARWSGPVRFKGNGDSKQLVDVETLAGRPLGLVHIFNVKKAFLSDQQVQMLKQLSTKEEEAKVTATTAGSSSPIVVADLPPLRSTLFPSAHYVLGQDADNRTPLVHVSLLDPSASSSGPGLWVQTDCCDLWVQCPQYVFDKFKDTTFRCEDVGLNCRL</sequence>
<dbReference type="GO" id="GO:0003676">
    <property type="term" value="F:nucleic acid binding"/>
    <property type="evidence" value="ECO:0007669"/>
    <property type="project" value="InterPro"/>
</dbReference>
<feature type="domain" description="Integrase catalytic" evidence="1">
    <location>
        <begin position="25"/>
        <end position="187"/>
    </location>
</feature>
<organism evidence="4 6">
    <name type="scientific">Perkinsus olseni</name>
    <name type="common">Perkinsus atlanticus</name>
    <dbReference type="NCBI Taxonomy" id="32597"/>
    <lineage>
        <taxon>Eukaryota</taxon>
        <taxon>Sar</taxon>
        <taxon>Alveolata</taxon>
        <taxon>Perkinsozoa</taxon>
        <taxon>Perkinsea</taxon>
        <taxon>Perkinsida</taxon>
        <taxon>Perkinsidae</taxon>
        <taxon>Perkinsus</taxon>
    </lineage>
</organism>
<dbReference type="Proteomes" id="UP000541610">
    <property type="component" value="Unassembled WGS sequence"/>
</dbReference>
<gene>
    <name evidence="2" type="ORF">FOZ60_011712</name>
    <name evidence="3" type="ORF">FOZ62_015569</name>
    <name evidence="4" type="ORF">FOZ63_001392</name>
</gene>
<keyword evidence="6" id="KW-1185">Reference proteome</keyword>
<protein>
    <recommendedName>
        <fullName evidence="1">Integrase catalytic domain-containing protein</fullName>
    </recommendedName>
</protein>
<dbReference type="GO" id="GO:0015074">
    <property type="term" value="P:DNA integration"/>
    <property type="evidence" value="ECO:0007669"/>
    <property type="project" value="InterPro"/>
</dbReference>
<accession>A0A7J6UFU8</accession>
<dbReference type="AlphaFoldDB" id="A0A7J6UFU8"/>
<dbReference type="InterPro" id="IPR012337">
    <property type="entry name" value="RNaseH-like_sf"/>
</dbReference>
<dbReference type="OrthoDB" id="10494214at2759"/>
<dbReference type="EMBL" id="JABANO010003870">
    <property type="protein sequence ID" value="KAF4756130.1"/>
    <property type="molecule type" value="Genomic_DNA"/>
</dbReference>
<evidence type="ECO:0000259" key="1">
    <source>
        <dbReference type="PROSITE" id="PS50994"/>
    </source>
</evidence>
<dbReference type="EMBL" id="JABANP010000496">
    <property type="protein sequence ID" value="KAF4681674.1"/>
    <property type="molecule type" value="Genomic_DNA"/>
</dbReference>
<evidence type="ECO:0000313" key="4">
    <source>
        <dbReference type="EMBL" id="KAF4756130.1"/>
    </source>
</evidence>
<comment type="caution">
    <text evidence="4">The sequence shown here is derived from an EMBL/GenBank/DDBJ whole genome shotgun (WGS) entry which is preliminary data.</text>
</comment>
<dbReference type="Proteomes" id="UP000574390">
    <property type="component" value="Unassembled WGS sequence"/>
</dbReference>
<dbReference type="OMA" id="INECVAI"/>
<proteinExistence type="predicted"/>
<dbReference type="SUPFAM" id="SSF53098">
    <property type="entry name" value="Ribonuclease H-like"/>
    <property type="match status" value="1"/>
</dbReference>